<protein>
    <recommendedName>
        <fullName evidence="1">DUF1214 domain-containing protein</fullName>
    </recommendedName>
</protein>
<comment type="caution">
    <text evidence="2">The sequence shown here is derived from an EMBL/GenBank/DDBJ whole genome shotgun (WGS) entry which is preliminary data.</text>
</comment>
<reference evidence="2 3" key="1">
    <citation type="submission" date="2016-06" db="EMBL/GenBank/DDBJ databases">
        <authorList>
            <person name="Kjaerup R.B."/>
            <person name="Dalgaard T.S."/>
            <person name="Juul-Madsen H.R."/>
        </authorList>
    </citation>
    <scope>NUCLEOTIDE SEQUENCE [LARGE SCALE GENOMIC DNA]</scope>
    <source>
        <strain evidence="2 3">1081914.2</strain>
    </source>
</reference>
<evidence type="ECO:0000313" key="2">
    <source>
        <dbReference type="EMBL" id="OBI76434.1"/>
    </source>
</evidence>
<dbReference type="Proteomes" id="UP000093795">
    <property type="component" value="Unassembled WGS sequence"/>
</dbReference>
<name>A0A1A3BN62_MYCAS</name>
<proteinExistence type="predicted"/>
<sequence length="357" mass="39782">MTTSGWQALIAGLSSAGEEIVKSTEYLDSLDRADAQRALLRALNNLLGRFEIDRELPELVPFNGWREKFFMDNPDYRYWITDLRDDGEYRITGNVGDSVYQSITVYAGTDIASTTAVARVDSDSLTVDSDGDFEIVLSTNAIDDGTRLRLPTGSTSVWVRYVHDQVHPARPGSCRIETLGGPADRPPADSGRLDRDLSRLGALLTQLPKLLEFSVAADVKAPNSIRHWTAMAGGAAFTEPGIHYLRGSWRLNPDEALFIEGPLVSCRHWNIVLYNRFLNSLDYRHHVISRTAATSRIRDGRFRFVLAVRDPQLASHDWLDTQGRGFGLFVLRFLQPAADPELPTVRCVPLADLIGPQ</sequence>
<dbReference type="AlphaFoldDB" id="A0A1A3BN62"/>
<evidence type="ECO:0000259" key="1">
    <source>
        <dbReference type="Pfam" id="PF06742"/>
    </source>
</evidence>
<organism evidence="2 3">
    <name type="scientific">Mycobacterium asiaticum</name>
    <dbReference type="NCBI Taxonomy" id="1790"/>
    <lineage>
        <taxon>Bacteria</taxon>
        <taxon>Bacillati</taxon>
        <taxon>Actinomycetota</taxon>
        <taxon>Actinomycetes</taxon>
        <taxon>Mycobacteriales</taxon>
        <taxon>Mycobacteriaceae</taxon>
        <taxon>Mycobacterium</taxon>
    </lineage>
</organism>
<dbReference type="RefSeq" id="WP_065122994.1">
    <property type="nucleotide sequence ID" value="NZ_LZKQ01000279.1"/>
</dbReference>
<feature type="domain" description="DUF1214" evidence="1">
    <location>
        <begin position="267"/>
        <end position="337"/>
    </location>
</feature>
<dbReference type="Pfam" id="PF06742">
    <property type="entry name" value="DUF1214"/>
    <property type="match status" value="1"/>
</dbReference>
<accession>A0A1A3BN62</accession>
<dbReference type="InterPro" id="IPR010621">
    <property type="entry name" value="DUF1214"/>
</dbReference>
<dbReference type="EMBL" id="LZKQ01000279">
    <property type="protein sequence ID" value="OBI76434.1"/>
    <property type="molecule type" value="Genomic_DNA"/>
</dbReference>
<dbReference type="OrthoDB" id="3204158at2"/>
<gene>
    <name evidence="2" type="ORF">A9X01_03610</name>
</gene>
<evidence type="ECO:0000313" key="3">
    <source>
        <dbReference type="Proteomes" id="UP000093795"/>
    </source>
</evidence>